<gene>
    <name evidence="1" type="ORF">CBM2586_B30048</name>
</gene>
<evidence type="ECO:0000313" key="2">
    <source>
        <dbReference type="Proteomes" id="UP000257016"/>
    </source>
</evidence>
<reference evidence="1 2" key="1">
    <citation type="submission" date="2018-01" db="EMBL/GenBank/DDBJ databases">
        <authorList>
            <person name="Clerissi C."/>
        </authorList>
    </citation>
    <scope>NUCLEOTIDE SEQUENCE [LARGE SCALE GENOMIC DNA]</scope>
    <source>
        <strain evidence="1">Cupriavidus taiwanensis LMG 19430</strain>
    </source>
</reference>
<organism evidence="1 2">
    <name type="scientific">Cupriavidus taiwanensis</name>
    <dbReference type="NCBI Taxonomy" id="164546"/>
    <lineage>
        <taxon>Bacteria</taxon>
        <taxon>Pseudomonadati</taxon>
        <taxon>Pseudomonadota</taxon>
        <taxon>Betaproteobacteria</taxon>
        <taxon>Burkholderiales</taxon>
        <taxon>Burkholderiaceae</taxon>
        <taxon>Cupriavidus</taxon>
    </lineage>
</organism>
<comment type="caution">
    <text evidence="1">The sequence shown here is derived from an EMBL/GenBank/DDBJ whole genome shotgun (WGS) entry which is preliminary data.</text>
</comment>
<protein>
    <submittedName>
        <fullName evidence="1">Uncharacterized protein</fullName>
    </submittedName>
</protein>
<sequence>MWLPGRPESRHLEQVITSRGPSEIVSPAGERLAERRVIGIPSGPYTAYPYRDQAAPEQALGDLCPRKS</sequence>
<name>A0A975XJ93_9BURK</name>
<evidence type="ECO:0000313" key="1">
    <source>
        <dbReference type="EMBL" id="SOY74683.1"/>
    </source>
</evidence>
<proteinExistence type="predicted"/>
<dbReference type="Proteomes" id="UP000257016">
    <property type="component" value="Unassembled WGS sequence"/>
</dbReference>
<dbReference type="AlphaFoldDB" id="A0A975XJ93"/>
<accession>A0A975XJ93</accession>
<dbReference type="EMBL" id="OFSN01000021">
    <property type="protein sequence ID" value="SOY74683.1"/>
    <property type="molecule type" value="Genomic_DNA"/>
</dbReference>